<reference evidence="2 3" key="1">
    <citation type="submission" date="2020-02" db="EMBL/GenBank/DDBJ databases">
        <authorList>
            <person name="Ferguson B K."/>
        </authorList>
    </citation>
    <scope>NUCLEOTIDE SEQUENCE [LARGE SCALE GENOMIC DNA]</scope>
</reference>
<dbReference type="AlphaFoldDB" id="A0A6H5IYP1"/>
<feature type="compositionally biased region" description="Gly residues" evidence="1">
    <location>
        <begin position="79"/>
        <end position="95"/>
    </location>
</feature>
<keyword evidence="3" id="KW-1185">Reference proteome</keyword>
<feature type="compositionally biased region" description="Basic and acidic residues" evidence="1">
    <location>
        <begin position="99"/>
        <end position="112"/>
    </location>
</feature>
<evidence type="ECO:0000313" key="2">
    <source>
        <dbReference type="EMBL" id="CAB0042708.1"/>
    </source>
</evidence>
<evidence type="ECO:0000256" key="1">
    <source>
        <dbReference type="SAM" id="MobiDB-lite"/>
    </source>
</evidence>
<gene>
    <name evidence="2" type="ORF">TBRA_LOCUS14312</name>
</gene>
<dbReference type="Proteomes" id="UP000479190">
    <property type="component" value="Unassembled WGS sequence"/>
</dbReference>
<evidence type="ECO:0000313" key="3">
    <source>
        <dbReference type="Proteomes" id="UP000479190"/>
    </source>
</evidence>
<dbReference type="EMBL" id="CADCXV010001216">
    <property type="protein sequence ID" value="CAB0042708.1"/>
    <property type="molecule type" value="Genomic_DNA"/>
</dbReference>
<name>A0A6H5IYP1_9HYME</name>
<organism evidence="2 3">
    <name type="scientific">Trichogramma brassicae</name>
    <dbReference type="NCBI Taxonomy" id="86971"/>
    <lineage>
        <taxon>Eukaryota</taxon>
        <taxon>Metazoa</taxon>
        <taxon>Ecdysozoa</taxon>
        <taxon>Arthropoda</taxon>
        <taxon>Hexapoda</taxon>
        <taxon>Insecta</taxon>
        <taxon>Pterygota</taxon>
        <taxon>Neoptera</taxon>
        <taxon>Endopterygota</taxon>
        <taxon>Hymenoptera</taxon>
        <taxon>Apocrita</taxon>
        <taxon>Proctotrupomorpha</taxon>
        <taxon>Chalcidoidea</taxon>
        <taxon>Trichogrammatidae</taxon>
        <taxon>Trichogramma</taxon>
    </lineage>
</organism>
<sequence length="140" mass="15450">MFPNRKKPEETTRVQQLQSQLEFCQNEIDSFDRYVNQEVTTRPAENSAEFIRIQLRLRHAQYVLERILETHVRLSGLAGSAGGGGGGSSSGGSSSGGSDEQRQQEEALKTSEALKKTREQLMKVGRVAGSLLQPFAPDEV</sequence>
<dbReference type="OrthoDB" id="10353156at2759"/>
<feature type="region of interest" description="Disordered" evidence="1">
    <location>
        <begin position="76"/>
        <end position="112"/>
    </location>
</feature>
<accession>A0A6H5IYP1</accession>
<protein>
    <submittedName>
        <fullName evidence="2">Uncharacterized protein</fullName>
    </submittedName>
</protein>
<proteinExistence type="predicted"/>